<dbReference type="GO" id="GO:0008168">
    <property type="term" value="F:methyltransferase activity"/>
    <property type="evidence" value="ECO:0007669"/>
    <property type="project" value="UniProtKB-KW"/>
</dbReference>
<dbReference type="GO" id="GO:0032259">
    <property type="term" value="P:methylation"/>
    <property type="evidence" value="ECO:0007669"/>
    <property type="project" value="UniProtKB-KW"/>
</dbReference>
<dbReference type="SUPFAM" id="SSF53335">
    <property type="entry name" value="S-adenosyl-L-methionine-dependent methyltransferases"/>
    <property type="match status" value="1"/>
</dbReference>
<dbReference type="Pfam" id="PF08241">
    <property type="entry name" value="Methyltransf_11"/>
    <property type="match status" value="1"/>
</dbReference>
<name>A0ABR8Q4K0_9CLOT</name>
<comment type="caution">
    <text evidence="2">The sequence shown here is derived from an EMBL/GenBank/DDBJ whole genome shotgun (WGS) entry which is preliminary data.</text>
</comment>
<proteinExistence type="predicted"/>
<keyword evidence="3" id="KW-1185">Reference proteome</keyword>
<evidence type="ECO:0000259" key="1">
    <source>
        <dbReference type="Pfam" id="PF08241"/>
    </source>
</evidence>
<evidence type="ECO:0000313" key="2">
    <source>
        <dbReference type="EMBL" id="MBD7915348.1"/>
    </source>
</evidence>
<accession>A0ABR8Q4K0</accession>
<dbReference type="CDD" id="cd02440">
    <property type="entry name" value="AdoMet_MTases"/>
    <property type="match status" value="1"/>
</dbReference>
<protein>
    <submittedName>
        <fullName evidence="2">Class I SAM-dependent methyltransferase</fullName>
    </submittedName>
</protein>
<dbReference type="EMBL" id="JACSQZ010000030">
    <property type="protein sequence ID" value="MBD7915348.1"/>
    <property type="molecule type" value="Genomic_DNA"/>
</dbReference>
<dbReference type="InterPro" id="IPR029063">
    <property type="entry name" value="SAM-dependent_MTases_sf"/>
</dbReference>
<dbReference type="RefSeq" id="WP_191750110.1">
    <property type="nucleotide sequence ID" value="NZ_JACSQZ010000030.1"/>
</dbReference>
<keyword evidence="2" id="KW-0808">Transferase</keyword>
<feature type="domain" description="Methyltransferase type 11" evidence="1">
    <location>
        <begin position="46"/>
        <end position="147"/>
    </location>
</feature>
<organism evidence="2 3">
    <name type="scientific">Clostridium gallinarum</name>
    <dbReference type="NCBI Taxonomy" id="2762246"/>
    <lineage>
        <taxon>Bacteria</taxon>
        <taxon>Bacillati</taxon>
        <taxon>Bacillota</taxon>
        <taxon>Clostridia</taxon>
        <taxon>Eubacteriales</taxon>
        <taxon>Clostridiaceae</taxon>
        <taxon>Clostridium</taxon>
    </lineage>
</organism>
<evidence type="ECO:0000313" key="3">
    <source>
        <dbReference type="Proteomes" id="UP000640335"/>
    </source>
</evidence>
<dbReference type="PANTHER" id="PTHR43591">
    <property type="entry name" value="METHYLTRANSFERASE"/>
    <property type="match status" value="1"/>
</dbReference>
<sequence>MAYSEIYKKIGLEREIYRLQKQAYFGSDREIKMLRNLGVEDNKLLLEIGSGPGYYTKVLLDAFKNTEIISLDNDEALLSFAYKMLNDKNDNYGNRVRFINDDIIKSSLKDNYFDVVIARFVFQHLSDPVKALKEIYRVLKPGGKVIIIDVDSELWGLTYPKNNLINQLNSNLSKFQSSLNGNREIGRSLLTFMKLLNFKNLNIETVINHSDILGKENFKYNIDKALEIDPRMSSILKEYNDFFNLSYSSIMILKLFFYGEKPV</sequence>
<gene>
    <name evidence="2" type="ORF">H9660_09330</name>
</gene>
<reference evidence="2 3" key="1">
    <citation type="submission" date="2020-08" db="EMBL/GenBank/DDBJ databases">
        <title>A Genomic Blueprint of the Chicken Gut Microbiome.</title>
        <authorList>
            <person name="Gilroy R."/>
            <person name="Ravi A."/>
            <person name="Getino M."/>
            <person name="Pursley I."/>
            <person name="Horton D.L."/>
            <person name="Alikhan N.-F."/>
            <person name="Baker D."/>
            <person name="Gharbi K."/>
            <person name="Hall N."/>
            <person name="Watson M."/>
            <person name="Adriaenssens E.M."/>
            <person name="Foster-Nyarko E."/>
            <person name="Jarju S."/>
            <person name="Secka A."/>
            <person name="Antonio M."/>
            <person name="Oren A."/>
            <person name="Chaudhuri R."/>
            <person name="La Ragione R.M."/>
            <person name="Hildebrand F."/>
            <person name="Pallen M.J."/>
        </authorList>
    </citation>
    <scope>NUCLEOTIDE SEQUENCE [LARGE SCALE GENOMIC DNA]</scope>
    <source>
        <strain evidence="2 3">Sa3CUN1</strain>
    </source>
</reference>
<keyword evidence="2" id="KW-0489">Methyltransferase</keyword>
<dbReference type="InterPro" id="IPR013216">
    <property type="entry name" value="Methyltransf_11"/>
</dbReference>
<dbReference type="Proteomes" id="UP000640335">
    <property type="component" value="Unassembled WGS sequence"/>
</dbReference>
<dbReference type="Gene3D" id="3.40.50.150">
    <property type="entry name" value="Vaccinia Virus protein VP39"/>
    <property type="match status" value="1"/>
</dbReference>